<sequence length="54" mass="6573">MYLVLFTKRFLMSLTKRLTSDVDRFTLEKRLALIDRRHNDDQKCWNGRINSKVE</sequence>
<keyword evidence="2" id="KW-1185">Reference proteome</keyword>
<organism evidence="1 2">
    <name type="scientific">Shouchella lonarensis</name>
    <dbReference type="NCBI Taxonomy" id="1464122"/>
    <lineage>
        <taxon>Bacteria</taxon>
        <taxon>Bacillati</taxon>
        <taxon>Bacillota</taxon>
        <taxon>Bacilli</taxon>
        <taxon>Bacillales</taxon>
        <taxon>Bacillaceae</taxon>
        <taxon>Shouchella</taxon>
    </lineage>
</organism>
<gene>
    <name evidence="1" type="ORF">SAMN05421737_11256</name>
</gene>
<dbReference type="AlphaFoldDB" id="A0A1G6NGD9"/>
<evidence type="ECO:0000313" key="1">
    <source>
        <dbReference type="EMBL" id="SDC66185.1"/>
    </source>
</evidence>
<proteinExistence type="predicted"/>
<dbReference type="Proteomes" id="UP000242662">
    <property type="component" value="Unassembled WGS sequence"/>
</dbReference>
<evidence type="ECO:0000313" key="2">
    <source>
        <dbReference type="Proteomes" id="UP000242662"/>
    </source>
</evidence>
<dbReference type="EMBL" id="FMYM01000012">
    <property type="protein sequence ID" value="SDC66185.1"/>
    <property type="molecule type" value="Genomic_DNA"/>
</dbReference>
<name>A0A1G6NGD9_9BACI</name>
<accession>A0A1G6NGD9</accession>
<protein>
    <submittedName>
        <fullName evidence="1">Uncharacterized protein</fullName>
    </submittedName>
</protein>
<reference evidence="2" key="1">
    <citation type="submission" date="2016-09" db="EMBL/GenBank/DDBJ databases">
        <authorList>
            <person name="Varghese N."/>
            <person name="Submissions S."/>
        </authorList>
    </citation>
    <scope>NUCLEOTIDE SEQUENCE [LARGE SCALE GENOMIC DNA]</scope>
    <source>
        <strain evidence="2">25nlg</strain>
    </source>
</reference>